<evidence type="ECO:0000256" key="2">
    <source>
        <dbReference type="ARBA" id="ARBA00022723"/>
    </source>
</evidence>
<protein>
    <submittedName>
        <fullName evidence="9">MORC family CW-type zinc finger protein 3</fullName>
    </submittedName>
</protein>
<dbReference type="EMBL" id="VRMN01000005">
    <property type="protein sequence ID" value="KAA8494256.1"/>
    <property type="molecule type" value="Genomic_DNA"/>
</dbReference>
<reference evidence="10" key="1">
    <citation type="journal article" date="2019" name="Nat. Commun.">
        <title>Expansion of phycobilisome linker gene families in mesophilic red algae.</title>
        <authorList>
            <person name="Lee J."/>
            <person name="Kim D."/>
            <person name="Bhattacharya D."/>
            <person name="Yoon H.S."/>
        </authorList>
    </citation>
    <scope>NUCLEOTIDE SEQUENCE [LARGE SCALE GENOMIC DNA]</scope>
    <source>
        <strain evidence="10">CCMP 1328</strain>
    </source>
</reference>
<dbReference type="GO" id="GO:0008270">
    <property type="term" value="F:zinc ion binding"/>
    <property type="evidence" value="ECO:0007669"/>
    <property type="project" value="UniProtKB-KW"/>
</dbReference>
<accession>A0A5J4YSE7</accession>
<dbReference type="Pfam" id="PF07496">
    <property type="entry name" value="zf-CW"/>
    <property type="match status" value="1"/>
</dbReference>
<dbReference type="InterPro" id="IPR036890">
    <property type="entry name" value="HATPase_C_sf"/>
</dbReference>
<evidence type="ECO:0000256" key="5">
    <source>
        <dbReference type="ARBA" id="ARBA00023054"/>
    </source>
</evidence>
<sequence>MVLVDAGLHGRADVVMQGAGDEPDAFAQLDHMRVHPKYLNTNSTSHVWPLGAIAELVDNAQDPDCAASHLWIDVEYDDTAQREPRLVFRDDGSGCSKSTLLSMLSMGYCSKDQTNMGTIGRYGNGFKSGTMRLGNDVVVFTRTEGEASVGLLSQTFLADREANEVLTPIATWSIAPEEQLSPEKHFDETFLRDSGQLTALNLVLQYSPFTNARDMCDYFKRIEKTGTMIVVYTLKRDLQDDTFELDFDETPDDIVLAKKIDEQGRSVRYGRGREVNEHIHNPMAIDYSLRAYLSVLYLQARINIILRGKVVRMKPIALTLKNSWRDTYTPRLTAAKESGRISGGASAPSSFKMMGAGPSSSSAEPETVDIIFGLNADASEPRAYGMMLYHRGRLIKSYQKIGIQAAHTDRRGIHVVGVVSADHLTPTHNKQDFQHDRPFNALMAALSKALLEYYNVKIESSPEWRNYKPAGAVLNWVMCDVCSKWRKLPENVPTPDHNQFWECSYNRDYRNFTSTCYLPDDKIAPIESRRSAANLKRKLLRDQQLAAAAARATAVPRPLANNTVEGSPLKRLKLGNIPEQQNTVAVGAQRQPEPGAVGAQRQPEPGAVGAQWQPEPGAVGAQRQPELGAAEGNGLADVKHAGVPLRPNTEALKAELRNVLADPVPVSTVEASTHSRLWNDQCERRVEKVDLEEEMNESENEATDDIDFDMTVPSRPPRQALTGKSPRPVEDVLEALFWKLYQQFLHPEEETKVSANELRGLDVEQLVTVVTKNIEHQVEARFKRVAEQRALMAVAKEQMSQQRELKRYIEIIRTKNENWKTLKEYCAALQKALVSFTGRSPEELMSSPVLSRFRNSVIEE</sequence>
<dbReference type="Pfam" id="PF13589">
    <property type="entry name" value="HATPase_c_3"/>
    <property type="match status" value="1"/>
</dbReference>
<dbReference type="Pfam" id="PF17942">
    <property type="entry name" value="Morc6_S5"/>
    <property type="match status" value="1"/>
</dbReference>
<dbReference type="OrthoDB" id="757982at2759"/>
<name>A0A5J4YSE7_PORPP</name>
<keyword evidence="5" id="KW-0175">Coiled coil</keyword>
<dbReference type="InterPro" id="IPR041006">
    <property type="entry name" value="Morc_S5"/>
</dbReference>
<dbReference type="Gene3D" id="3.30.40.100">
    <property type="match status" value="1"/>
</dbReference>
<dbReference type="PANTHER" id="PTHR23336:SF76">
    <property type="entry name" value="MORC S5 DOMAIN-CONTAINING PROTEIN"/>
    <property type="match status" value="1"/>
</dbReference>
<comment type="subcellular location">
    <subcellularLocation>
        <location evidence="1">Nucleus</location>
    </subcellularLocation>
</comment>
<dbReference type="GO" id="GO:0016887">
    <property type="term" value="F:ATP hydrolysis activity"/>
    <property type="evidence" value="ECO:0007669"/>
    <property type="project" value="InterPro"/>
</dbReference>
<organism evidence="9 10">
    <name type="scientific">Porphyridium purpureum</name>
    <name type="common">Red alga</name>
    <name type="synonym">Porphyridium cruentum</name>
    <dbReference type="NCBI Taxonomy" id="35688"/>
    <lineage>
        <taxon>Eukaryota</taxon>
        <taxon>Rhodophyta</taxon>
        <taxon>Bangiophyceae</taxon>
        <taxon>Porphyridiales</taxon>
        <taxon>Porphyridiaceae</taxon>
        <taxon>Porphyridium</taxon>
    </lineage>
</organism>
<keyword evidence="2" id="KW-0479">Metal-binding</keyword>
<dbReference type="InterPro" id="IPR045261">
    <property type="entry name" value="MORC_ATPase"/>
</dbReference>
<evidence type="ECO:0000313" key="9">
    <source>
        <dbReference type="EMBL" id="KAA8494256.1"/>
    </source>
</evidence>
<proteinExistence type="predicted"/>
<dbReference type="PROSITE" id="PS51050">
    <property type="entry name" value="ZF_CW"/>
    <property type="match status" value="1"/>
</dbReference>
<keyword evidence="4" id="KW-0862">Zinc</keyword>
<dbReference type="PANTHER" id="PTHR23336">
    <property type="entry name" value="ZINC FINGER CW-TYPE COILED-COIL DOMAIN PROTEIN 3"/>
    <property type="match status" value="1"/>
</dbReference>
<evidence type="ECO:0000256" key="3">
    <source>
        <dbReference type="ARBA" id="ARBA00022771"/>
    </source>
</evidence>
<dbReference type="AlphaFoldDB" id="A0A5J4YSE7"/>
<evidence type="ECO:0000313" key="10">
    <source>
        <dbReference type="Proteomes" id="UP000324585"/>
    </source>
</evidence>
<dbReference type="Gene3D" id="3.30.565.10">
    <property type="entry name" value="Histidine kinase-like ATPase, C-terminal domain"/>
    <property type="match status" value="1"/>
</dbReference>
<dbReference type="Proteomes" id="UP000324585">
    <property type="component" value="Unassembled WGS sequence"/>
</dbReference>
<evidence type="ECO:0000259" key="8">
    <source>
        <dbReference type="PROSITE" id="PS51050"/>
    </source>
</evidence>
<feature type="domain" description="CW-type" evidence="8">
    <location>
        <begin position="470"/>
        <end position="524"/>
    </location>
</feature>
<keyword evidence="3" id="KW-0863">Zinc-finger</keyword>
<feature type="region of interest" description="Disordered" evidence="7">
    <location>
        <begin position="336"/>
        <end position="362"/>
    </location>
</feature>
<dbReference type="SUPFAM" id="SSF55874">
    <property type="entry name" value="ATPase domain of HSP90 chaperone/DNA topoisomerase II/histidine kinase"/>
    <property type="match status" value="1"/>
</dbReference>
<evidence type="ECO:0000256" key="6">
    <source>
        <dbReference type="ARBA" id="ARBA00023242"/>
    </source>
</evidence>
<keyword evidence="10" id="KW-1185">Reference proteome</keyword>
<keyword evidence="6" id="KW-0539">Nucleus</keyword>
<evidence type="ECO:0000256" key="1">
    <source>
        <dbReference type="ARBA" id="ARBA00004123"/>
    </source>
</evidence>
<comment type="caution">
    <text evidence="9">The sequence shown here is derived from an EMBL/GenBank/DDBJ whole genome shotgun (WGS) entry which is preliminary data.</text>
</comment>
<gene>
    <name evidence="9" type="ORF">FVE85_4231</name>
</gene>
<feature type="region of interest" description="Disordered" evidence="7">
    <location>
        <begin position="591"/>
        <end position="620"/>
    </location>
</feature>
<dbReference type="GO" id="GO:0005634">
    <property type="term" value="C:nucleus"/>
    <property type="evidence" value="ECO:0007669"/>
    <property type="project" value="UniProtKB-SubCell"/>
</dbReference>
<evidence type="ECO:0000256" key="7">
    <source>
        <dbReference type="SAM" id="MobiDB-lite"/>
    </source>
</evidence>
<dbReference type="InterPro" id="IPR011124">
    <property type="entry name" value="Znf_CW"/>
</dbReference>
<evidence type="ECO:0000256" key="4">
    <source>
        <dbReference type="ARBA" id="ARBA00022833"/>
    </source>
</evidence>